<gene>
    <name evidence="9" type="ORF">HC231_00630</name>
</gene>
<evidence type="ECO:0000259" key="8">
    <source>
        <dbReference type="PROSITE" id="PS50850"/>
    </source>
</evidence>
<keyword evidence="2" id="KW-0813">Transport</keyword>
<dbReference type="Proteomes" id="UP000671960">
    <property type="component" value="Chromosome"/>
</dbReference>
<accession>A0ABX7UPY2</accession>
<feature type="transmembrane region" description="Helical" evidence="7">
    <location>
        <begin position="406"/>
        <end position="423"/>
    </location>
</feature>
<evidence type="ECO:0000256" key="2">
    <source>
        <dbReference type="ARBA" id="ARBA00022448"/>
    </source>
</evidence>
<feature type="transmembrane region" description="Helical" evidence="7">
    <location>
        <begin position="337"/>
        <end position="354"/>
    </location>
</feature>
<feature type="transmembrane region" description="Helical" evidence="7">
    <location>
        <begin position="232"/>
        <end position="251"/>
    </location>
</feature>
<dbReference type="PROSITE" id="PS50850">
    <property type="entry name" value="MFS"/>
    <property type="match status" value="1"/>
</dbReference>
<feature type="transmembrane region" description="Helical" evidence="7">
    <location>
        <begin position="107"/>
        <end position="132"/>
    </location>
</feature>
<feature type="transmembrane region" description="Helical" evidence="7">
    <location>
        <begin position="204"/>
        <end position="226"/>
    </location>
</feature>
<evidence type="ECO:0000313" key="10">
    <source>
        <dbReference type="Proteomes" id="UP000671960"/>
    </source>
</evidence>
<dbReference type="Gene3D" id="1.20.1720.10">
    <property type="entry name" value="Multidrug resistance protein D"/>
    <property type="match status" value="1"/>
</dbReference>
<keyword evidence="4 7" id="KW-0812">Transmembrane</keyword>
<keyword evidence="3" id="KW-1003">Cell membrane</keyword>
<dbReference type="CDD" id="cd17321">
    <property type="entry name" value="MFS_MMR_MDR_like"/>
    <property type="match status" value="1"/>
</dbReference>
<dbReference type="InterPro" id="IPR011701">
    <property type="entry name" value="MFS"/>
</dbReference>
<comment type="subcellular location">
    <subcellularLocation>
        <location evidence="1">Cell membrane</location>
        <topology evidence="1">Multi-pass membrane protein</topology>
    </subcellularLocation>
</comment>
<feature type="transmembrane region" description="Helical" evidence="7">
    <location>
        <begin position="49"/>
        <end position="70"/>
    </location>
</feature>
<feature type="transmembrane region" description="Helical" evidence="7">
    <location>
        <begin position="307"/>
        <end position="325"/>
    </location>
</feature>
<feature type="transmembrane region" description="Helical" evidence="7">
    <location>
        <begin position="16"/>
        <end position="37"/>
    </location>
</feature>
<reference evidence="9 10" key="1">
    <citation type="submission" date="2020-03" db="EMBL/GenBank/DDBJ databases">
        <authorList>
            <person name="Bakhshi Ganjeh M."/>
        </authorList>
    </citation>
    <scope>NUCLEOTIDE SEQUENCE [LARGE SCALE GENOMIC DNA]</scope>
    <source>
        <strain evidence="10">Iran 50</strain>
    </source>
</reference>
<dbReference type="NCBIfam" id="TIGR00711">
    <property type="entry name" value="efflux_EmrB"/>
    <property type="match status" value="1"/>
</dbReference>
<keyword evidence="6 7" id="KW-0472">Membrane</keyword>
<dbReference type="InterPro" id="IPR020846">
    <property type="entry name" value="MFS_dom"/>
</dbReference>
<feature type="transmembrane region" description="Helical" evidence="7">
    <location>
        <begin position="429"/>
        <end position="448"/>
    </location>
</feature>
<evidence type="ECO:0000313" key="9">
    <source>
        <dbReference type="EMBL" id="QTF06602.1"/>
    </source>
</evidence>
<organism evidence="9 10">
    <name type="scientific">Brenneria izadpanahii</name>
    <dbReference type="NCBI Taxonomy" id="2722756"/>
    <lineage>
        <taxon>Bacteria</taxon>
        <taxon>Pseudomonadati</taxon>
        <taxon>Pseudomonadota</taxon>
        <taxon>Gammaproteobacteria</taxon>
        <taxon>Enterobacterales</taxon>
        <taxon>Pectobacteriaceae</taxon>
        <taxon>Brenneria</taxon>
    </lineage>
</organism>
<feature type="transmembrane region" description="Helical" evidence="7">
    <location>
        <begin position="360"/>
        <end position="385"/>
    </location>
</feature>
<proteinExistence type="predicted"/>
<protein>
    <submittedName>
        <fullName evidence="9">MFS transporter</fullName>
    </submittedName>
</protein>
<evidence type="ECO:0000256" key="4">
    <source>
        <dbReference type="ARBA" id="ARBA00022692"/>
    </source>
</evidence>
<name>A0ABX7UPY2_9GAMM</name>
<feature type="transmembrane region" description="Helical" evidence="7">
    <location>
        <begin position="173"/>
        <end position="192"/>
    </location>
</feature>
<feature type="transmembrane region" description="Helical" evidence="7">
    <location>
        <begin position="144"/>
        <end position="167"/>
    </location>
</feature>
<keyword evidence="5 7" id="KW-1133">Transmembrane helix</keyword>
<keyword evidence="10" id="KW-1185">Reference proteome</keyword>
<dbReference type="SUPFAM" id="SSF103473">
    <property type="entry name" value="MFS general substrate transporter"/>
    <property type="match status" value="1"/>
</dbReference>
<dbReference type="PRINTS" id="PR01036">
    <property type="entry name" value="TCRTETB"/>
</dbReference>
<dbReference type="PANTHER" id="PTHR42718:SF40">
    <property type="entry name" value="METHYLENOMYCIN A RESISTANCE PROTEIN"/>
    <property type="match status" value="1"/>
</dbReference>
<evidence type="ECO:0000256" key="6">
    <source>
        <dbReference type="ARBA" id="ARBA00023136"/>
    </source>
</evidence>
<evidence type="ECO:0000256" key="3">
    <source>
        <dbReference type="ARBA" id="ARBA00022475"/>
    </source>
</evidence>
<evidence type="ECO:0000256" key="1">
    <source>
        <dbReference type="ARBA" id="ARBA00004651"/>
    </source>
</evidence>
<dbReference type="InterPro" id="IPR036259">
    <property type="entry name" value="MFS_trans_sf"/>
</dbReference>
<dbReference type="Pfam" id="PF07690">
    <property type="entry name" value="MFS_1"/>
    <property type="match status" value="1"/>
</dbReference>
<feature type="transmembrane region" description="Helical" evidence="7">
    <location>
        <begin position="272"/>
        <end position="295"/>
    </location>
</feature>
<feature type="transmembrane region" description="Helical" evidence="7">
    <location>
        <begin position="82"/>
        <end position="101"/>
    </location>
</feature>
<dbReference type="EMBL" id="CP050854">
    <property type="protein sequence ID" value="QTF06602.1"/>
    <property type="molecule type" value="Genomic_DNA"/>
</dbReference>
<dbReference type="InterPro" id="IPR004638">
    <property type="entry name" value="EmrB-like"/>
</dbReference>
<feature type="domain" description="Major facilitator superfamily (MFS) profile" evidence="8">
    <location>
        <begin position="16"/>
        <end position="449"/>
    </location>
</feature>
<evidence type="ECO:0000256" key="5">
    <source>
        <dbReference type="ARBA" id="ARBA00022989"/>
    </source>
</evidence>
<evidence type="ECO:0000256" key="7">
    <source>
        <dbReference type="SAM" id="Phobius"/>
    </source>
</evidence>
<dbReference type="Gene3D" id="1.20.1250.20">
    <property type="entry name" value="MFS general substrate transporter like domains"/>
    <property type="match status" value="1"/>
</dbReference>
<dbReference type="PANTHER" id="PTHR42718">
    <property type="entry name" value="MAJOR FACILITATOR SUPERFAMILY MULTIDRUG TRANSPORTER MFSC"/>
    <property type="match status" value="1"/>
</dbReference>
<dbReference type="RefSeq" id="WP_208229275.1">
    <property type="nucleotide sequence ID" value="NZ_CP050854.1"/>
</dbReference>
<sequence length="452" mass="47637">MSRLCLATNKSRRIHILLTLCVGMFMAILDVNVINIATLNIQSEFHSSISALTWAVDAYNLTLSGLMLSAGTLADRYGARRMWLLGLMVFTGASAGCGISGSMPQLIVLRLIQGVGAALFIPASFSLLSAIWPDSLSRQRAIGLFGGMVSVAAAAGPVLGGVLVSYFSWRSIFLINLPIGLYGVLTGYRLLPCPPGNPGKGLDMAGQILAIVTLGCISYVLIQLPAQGWSHSLLPLITLVSLICAAGFIVAERRAVSPMLPLPLFRRRAFNLANLTGFSINVCYFGSLYALSLILQQHLRYTPLQTGLALLPLAVCLMIGNLSAGRLMSRWGVKKQMIAGLLLSGMGYAGMLGLDEQITFFVVMAMALLAGGVAFVVPPMTATVLSGATPDTAGTASAVHTAFRQIGSLMGIALAGLIFSLAASPLTLLMAISALIHVLLALAIAFRLRVDG</sequence>